<evidence type="ECO:0000256" key="3">
    <source>
        <dbReference type="ARBA" id="ARBA00004663"/>
    </source>
</evidence>
<proteinExistence type="inferred from homology"/>
<evidence type="ECO:0000256" key="2">
    <source>
        <dbReference type="ARBA" id="ARBA00004651"/>
    </source>
</evidence>
<dbReference type="PANTHER" id="PTHR34148">
    <property type="entry name" value="ADENOSYLCOBINAMIDE-GDP RIBAZOLETRANSFERASE"/>
    <property type="match status" value="1"/>
</dbReference>
<comment type="function">
    <text evidence="14 19">Joins adenosylcobinamide-GDP and alpha-ribazole to generate adenosylcobalamin (Ado-cobalamin). Also synthesizes adenosylcobalamin 5'-phosphate from adenosylcobinamide-GDP and alpha-ribazole 5'-phosphate.</text>
</comment>
<comment type="catalytic activity">
    <reaction evidence="18 19">
        <text>alpha-ribazole 5'-phosphate + adenosylcob(III)inamide-GDP = adenosylcob(III)alamin 5'-phosphate + GMP + H(+)</text>
        <dbReference type="Rhea" id="RHEA:23560"/>
        <dbReference type="ChEBI" id="CHEBI:15378"/>
        <dbReference type="ChEBI" id="CHEBI:57918"/>
        <dbReference type="ChEBI" id="CHEBI:58115"/>
        <dbReference type="ChEBI" id="CHEBI:60487"/>
        <dbReference type="ChEBI" id="CHEBI:60493"/>
        <dbReference type="EC" id="2.7.8.26"/>
    </reaction>
</comment>
<keyword evidence="10 19" id="KW-0812">Transmembrane</keyword>
<evidence type="ECO:0000256" key="16">
    <source>
        <dbReference type="ARBA" id="ARBA00032853"/>
    </source>
</evidence>
<evidence type="ECO:0000256" key="13">
    <source>
        <dbReference type="ARBA" id="ARBA00023136"/>
    </source>
</evidence>
<evidence type="ECO:0000313" key="20">
    <source>
        <dbReference type="EMBL" id="ERJ89144.1"/>
    </source>
</evidence>
<gene>
    <name evidence="19" type="primary">cobS</name>
    <name evidence="20" type="ORF">RUMCAL_03008</name>
</gene>
<dbReference type="AlphaFoldDB" id="U2LI39"/>
<evidence type="ECO:0000256" key="9">
    <source>
        <dbReference type="ARBA" id="ARBA00022679"/>
    </source>
</evidence>
<dbReference type="Proteomes" id="UP000016662">
    <property type="component" value="Unassembled WGS sequence"/>
</dbReference>
<dbReference type="GO" id="GO:0008818">
    <property type="term" value="F:cobalamin 5'-phosphate synthase activity"/>
    <property type="evidence" value="ECO:0007669"/>
    <property type="project" value="UniProtKB-UniRule"/>
</dbReference>
<keyword evidence="12 19" id="KW-1133">Transmembrane helix</keyword>
<feature type="transmembrane region" description="Helical" evidence="19">
    <location>
        <begin position="100"/>
        <end position="120"/>
    </location>
</feature>
<comment type="subcellular location">
    <subcellularLocation>
        <location evidence="2 19">Cell membrane</location>
        <topology evidence="2 19">Multi-pass membrane protein</topology>
    </subcellularLocation>
</comment>
<dbReference type="PATRIC" id="fig|411473.3.peg.2528"/>
<name>U2LI39_9FIRM</name>
<evidence type="ECO:0000256" key="19">
    <source>
        <dbReference type="HAMAP-Rule" id="MF_00719"/>
    </source>
</evidence>
<keyword evidence="9 19" id="KW-0808">Transferase</keyword>
<keyword evidence="7 19" id="KW-1003">Cell membrane</keyword>
<evidence type="ECO:0000256" key="10">
    <source>
        <dbReference type="ARBA" id="ARBA00022692"/>
    </source>
</evidence>
<dbReference type="GO" id="GO:0051073">
    <property type="term" value="F:adenosylcobinamide-GDP ribazoletransferase activity"/>
    <property type="evidence" value="ECO:0007669"/>
    <property type="project" value="UniProtKB-UniRule"/>
</dbReference>
<evidence type="ECO:0000256" key="7">
    <source>
        <dbReference type="ARBA" id="ARBA00022475"/>
    </source>
</evidence>
<sequence>MYSAIPVKCLNWTEKNLRNAMVFFPLVGLLCGVGLWLVWLVCGLLHVSSVLFGVLAVASGVLITGGIHLDGFCDTADALYSRRPQEEKLRILKDPNCGPFAVFSVILVLLVSFGSYVQLYQTQGRNVVWLLAGGFLLTRCLSGIAVTTLPVAPTSSLVKTFGENAGKYVRVLLLIEYGITGLLLVWFWGWLAVVLVWLGLFVFWGCSHMAKKQFGGITGDLAGFFLVLSETVYLLGAALLGGVLA</sequence>
<dbReference type="Pfam" id="PF02654">
    <property type="entry name" value="CobS"/>
    <property type="match status" value="1"/>
</dbReference>
<evidence type="ECO:0000313" key="21">
    <source>
        <dbReference type="Proteomes" id="UP000016662"/>
    </source>
</evidence>
<evidence type="ECO:0000256" key="12">
    <source>
        <dbReference type="ARBA" id="ARBA00022989"/>
    </source>
</evidence>
<feature type="transmembrane region" description="Helical" evidence="19">
    <location>
        <begin position="224"/>
        <end position="244"/>
    </location>
</feature>
<dbReference type="HAMAP" id="MF_00719">
    <property type="entry name" value="CobS"/>
    <property type="match status" value="1"/>
</dbReference>
<evidence type="ECO:0000256" key="11">
    <source>
        <dbReference type="ARBA" id="ARBA00022842"/>
    </source>
</evidence>
<evidence type="ECO:0000256" key="15">
    <source>
        <dbReference type="ARBA" id="ARBA00032605"/>
    </source>
</evidence>
<evidence type="ECO:0000256" key="5">
    <source>
        <dbReference type="ARBA" id="ARBA00013200"/>
    </source>
</evidence>
<evidence type="ECO:0000256" key="1">
    <source>
        <dbReference type="ARBA" id="ARBA00001946"/>
    </source>
</evidence>
<evidence type="ECO:0000256" key="8">
    <source>
        <dbReference type="ARBA" id="ARBA00022573"/>
    </source>
</evidence>
<dbReference type="PANTHER" id="PTHR34148:SF1">
    <property type="entry name" value="ADENOSYLCOBINAMIDE-GDP RIBAZOLETRANSFERASE"/>
    <property type="match status" value="1"/>
</dbReference>
<dbReference type="EMBL" id="AWVF01000390">
    <property type="protein sequence ID" value="ERJ89144.1"/>
    <property type="molecule type" value="Genomic_DNA"/>
</dbReference>
<dbReference type="UniPathway" id="UPA00148">
    <property type="reaction ID" value="UER00238"/>
</dbReference>
<organism evidence="20 21">
    <name type="scientific">Ruminococcus callidus ATCC 27760</name>
    <dbReference type="NCBI Taxonomy" id="411473"/>
    <lineage>
        <taxon>Bacteria</taxon>
        <taxon>Bacillati</taxon>
        <taxon>Bacillota</taxon>
        <taxon>Clostridia</taxon>
        <taxon>Eubacteriales</taxon>
        <taxon>Oscillospiraceae</taxon>
        <taxon>Ruminococcus</taxon>
    </lineage>
</organism>
<reference evidence="20 21" key="1">
    <citation type="submission" date="2013-07" db="EMBL/GenBank/DDBJ databases">
        <authorList>
            <person name="Weinstock G."/>
            <person name="Sodergren E."/>
            <person name="Wylie T."/>
            <person name="Fulton L."/>
            <person name="Fulton R."/>
            <person name="Fronick C."/>
            <person name="O'Laughlin M."/>
            <person name="Godfrey J."/>
            <person name="Miner T."/>
            <person name="Herter B."/>
            <person name="Appelbaum E."/>
            <person name="Cordes M."/>
            <person name="Lek S."/>
            <person name="Wollam A."/>
            <person name="Pepin K.H."/>
            <person name="Palsikar V.B."/>
            <person name="Mitreva M."/>
            <person name="Wilson R.K."/>
        </authorList>
    </citation>
    <scope>NUCLEOTIDE SEQUENCE [LARGE SCALE GENOMIC DNA]</scope>
    <source>
        <strain evidence="20 21">ATCC 27760</strain>
    </source>
</reference>
<dbReference type="eggNOG" id="COG0368">
    <property type="taxonomic scope" value="Bacteria"/>
</dbReference>
<dbReference type="STRING" id="411473.RUMCAL_03008"/>
<keyword evidence="21" id="KW-1185">Reference proteome</keyword>
<comment type="pathway">
    <text evidence="3 19">Cofactor biosynthesis; adenosylcobalamin biosynthesis; adenosylcobalamin from cob(II)yrinate a,c-diamide: step 7/7.</text>
</comment>
<keyword evidence="13 19" id="KW-0472">Membrane</keyword>
<keyword evidence="11 19" id="KW-0460">Magnesium</keyword>
<evidence type="ECO:0000256" key="18">
    <source>
        <dbReference type="ARBA" id="ARBA00049504"/>
    </source>
</evidence>
<dbReference type="HOGENOM" id="CLU_057426_1_2_9"/>
<dbReference type="EC" id="2.7.8.26" evidence="5 19"/>
<dbReference type="InterPro" id="IPR003805">
    <property type="entry name" value="CobS"/>
</dbReference>
<feature type="transmembrane region" description="Helical" evidence="19">
    <location>
        <begin position="49"/>
        <end position="69"/>
    </location>
</feature>
<comment type="cofactor">
    <cofactor evidence="1 19">
        <name>Mg(2+)</name>
        <dbReference type="ChEBI" id="CHEBI:18420"/>
    </cofactor>
</comment>
<feature type="transmembrane region" description="Helical" evidence="19">
    <location>
        <begin position="127"/>
        <end position="151"/>
    </location>
</feature>
<protein>
    <recommendedName>
        <fullName evidence="6 19">Adenosylcobinamide-GDP ribazoletransferase</fullName>
        <ecNumber evidence="5 19">2.7.8.26</ecNumber>
    </recommendedName>
    <alternativeName>
        <fullName evidence="16 19">Cobalamin synthase</fullName>
    </alternativeName>
    <alternativeName>
        <fullName evidence="15 19">Cobalamin-5'-phosphate synthase</fullName>
    </alternativeName>
</protein>
<dbReference type="GO" id="GO:0005886">
    <property type="term" value="C:plasma membrane"/>
    <property type="evidence" value="ECO:0007669"/>
    <property type="project" value="UniProtKB-SubCell"/>
</dbReference>
<keyword evidence="8 19" id="KW-0169">Cobalamin biosynthesis</keyword>
<dbReference type="GO" id="GO:0009236">
    <property type="term" value="P:cobalamin biosynthetic process"/>
    <property type="evidence" value="ECO:0007669"/>
    <property type="project" value="UniProtKB-UniRule"/>
</dbReference>
<feature type="transmembrane region" description="Helical" evidence="19">
    <location>
        <begin position="171"/>
        <end position="204"/>
    </location>
</feature>
<accession>U2LI39</accession>
<evidence type="ECO:0000256" key="17">
    <source>
        <dbReference type="ARBA" id="ARBA00048623"/>
    </source>
</evidence>
<evidence type="ECO:0000256" key="14">
    <source>
        <dbReference type="ARBA" id="ARBA00025228"/>
    </source>
</evidence>
<comment type="caution">
    <text evidence="20">The sequence shown here is derived from an EMBL/GenBank/DDBJ whole genome shotgun (WGS) entry which is preliminary data.</text>
</comment>
<comment type="catalytic activity">
    <reaction evidence="17 19">
        <text>alpha-ribazole + adenosylcob(III)inamide-GDP = adenosylcob(III)alamin + GMP + H(+)</text>
        <dbReference type="Rhea" id="RHEA:16049"/>
        <dbReference type="ChEBI" id="CHEBI:10329"/>
        <dbReference type="ChEBI" id="CHEBI:15378"/>
        <dbReference type="ChEBI" id="CHEBI:18408"/>
        <dbReference type="ChEBI" id="CHEBI:58115"/>
        <dbReference type="ChEBI" id="CHEBI:60487"/>
        <dbReference type="EC" id="2.7.8.26"/>
    </reaction>
</comment>
<evidence type="ECO:0000256" key="6">
    <source>
        <dbReference type="ARBA" id="ARBA00015850"/>
    </source>
</evidence>
<feature type="transmembrane region" description="Helical" evidence="19">
    <location>
        <begin position="20"/>
        <end position="42"/>
    </location>
</feature>
<comment type="similarity">
    <text evidence="4 19">Belongs to the CobS family.</text>
</comment>
<evidence type="ECO:0000256" key="4">
    <source>
        <dbReference type="ARBA" id="ARBA00010561"/>
    </source>
</evidence>